<reference evidence="1" key="1">
    <citation type="journal article" date="2023" name="Science">
        <title>Genome structures resolve the early diversification of teleost fishes.</title>
        <authorList>
            <person name="Parey E."/>
            <person name="Louis A."/>
            <person name="Montfort J."/>
            <person name="Bouchez O."/>
            <person name="Roques C."/>
            <person name="Iampietro C."/>
            <person name="Lluch J."/>
            <person name="Castinel A."/>
            <person name="Donnadieu C."/>
            <person name="Desvignes T."/>
            <person name="Floi Bucao C."/>
            <person name="Jouanno E."/>
            <person name="Wen M."/>
            <person name="Mejri S."/>
            <person name="Dirks R."/>
            <person name="Jansen H."/>
            <person name="Henkel C."/>
            <person name="Chen W.J."/>
            <person name="Zahm M."/>
            <person name="Cabau C."/>
            <person name="Klopp C."/>
            <person name="Thompson A.W."/>
            <person name="Robinson-Rechavi M."/>
            <person name="Braasch I."/>
            <person name="Lecointre G."/>
            <person name="Bobe J."/>
            <person name="Postlethwait J.H."/>
            <person name="Berthelot C."/>
            <person name="Roest Crollius H."/>
            <person name="Guiguen Y."/>
        </authorList>
    </citation>
    <scope>NUCLEOTIDE SEQUENCE</scope>
    <source>
        <strain evidence="1">WJC10195</strain>
    </source>
</reference>
<dbReference type="EMBL" id="JAINUF010000011">
    <property type="protein sequence ID" value="KAJ8347166.1"/>
    <property type="molecule type" value="Genomic_DNA"/>
</dbReference>
<organism evidence="1 2">
    <name type="scientific">Synaphobranchus kaupii</name>
    <name type="common">Kaup's arrowtooth eel</name>
    <dbReference type="NCBI Taxonomy" id="118154"/>
    <lineage>
        <taxon>Eukaryota</taxon>
        <taxon>Metazoa</taxon>
        <taxon>Chordata</taxon>
        <taxon>Craniata</taxon>
        <taxon>Vertebrata</taxon>
        <taxon>Euteleostomi</taxon>
        <taxon>Actinopterygii</taxon>
        <taxon>Neopterygii</taxon>
        <taxon>Teleostei</taxon>
        <taxon>Anguilliformes</taxon>
        <taxon>Synaphobranchidae</taxon>
        <taxon>Synaphobranchus</taxon>
    </lineage>
</organism>
<comment type="caution">
    <text evidence="1">The sequence shown here is derived from an EMBL/GenBank/DDBJ whole genome shotgun (WGS) entry which is preliminary data.</text>
</comment>
<gene>
    <name evidence="1" type="ORF">SKAU_G00285670</name>
</gene>
<protein>
    <submittedName>
        <fullName evidence="1">Uncharacterized protein</fullName>
    </submittedName>
</protein>
<name>A0A9Q1EXZ6_SYNKA</name>
<keyword evidence="2" id="KW-1185">Reference proteome</keyword>
<accession>A0A9Q1EXZ6</accession>
<evidence type="ECO:0000313" key="1">
    <source>
        <dbReference type="EMBL" id="KAJ8347166.1"/>
    </source>
</evidence>
<dbReference type="Proteomes" id="UP001152622">
    <property type="component" value="Chromosome 11"/>
</dbReference>
<dbReference type="AlphaFoldDB" id="A0A9Q1EXZ6"/>
<evidence type="ECO:0000313" key="2">
    <source>
        <dbReference type="Proteomes" id="UP001152622"/>
    </source>
</evidence>
<sequence>METKHAVHGEKNTQSQRGCIHLARVNVAPLVGEAQTGPCWQNLFVPMAPSHVAEARVIISPPLTMTFLGCEALLRRPTAQHGSLFPGSVRALARLHRHMILVDSRSLAIRMEPVDRAGVASARLEELRGAQGTAGG</sequence>
<proteinExistence type="predicted"/>